<evidence type="ECO:0000256" key="8">
    <source>
        <dbReference type="ARBA" id="ARBA00023143"/>
    </source>
</evidence>
<evidence type="ECO:0000256" key="7">
    <source>
        <dbReference type="ARBA" id="ARBA00023136"/>
    </source>
</evidence>
<protein>
    <recommendedName>
        <fullName evidence="3 9">Flagellar biosynthetic protein FliR</fullName>
    </recommendedName>
</protein>
<dbReference type="GO" id="GO:0009425">
    <property type="term" value="C:bacterial-type flagellum basal body"/>
    <property type="evidence" value="ECO:0007669"/>
    <property type="project" value="UniProtKB-SubCell"/>
</dbReference>
<keyword evidence="5 10" id="KW-0812">Transmembrane</keyword>
<dbReference type="Pfam" id="PF01311">
    <property type="entry name" value="Bac_export_1"/>
    <property type="match status" value="1"/>
</dbReference>
<accession>A0A0T5XB91</accession>
<proteinExistence type="inferred from homology"/>
<dbReference type="InterPro" id="IPR006303">
    <property type="entry name" value="FliR"/>
</dbReference>
<evidence type="ECO:0000256" key="10">
    <source>
        <dbReference type="RuleBase" id="RU362071"/>
    </source>
</evidence>
<keyword evidence="6 10" id="KW-1133">Transmembrane helix</keyword>
<evidence type="ECO:0000313" key="11">
    <source>
        <dbReference type="EMBL" id="KRT35624.1"/>
    </source>
</evidence>
<comment type="similarity">
    <text evidence="2 10">Belongs to the FliR/MopE/SpaR family.</text>
</comment>
<keyword evidence="8 10" id="KW-0975">Bacterial flagellum</keyword>
<dbReference type="NCBIfam" id="TIGR01400">
    <property type="entry name" value="fliR"/>
    <property type="match status" value="1"/>
</dbReference>
<evidence type="ECO:0000256" key="5">
    <source>
        <dbReference type="ARBA" id="ARBA00022692"/>
    </source>
</evidence>
<dbReference type="RefSeq" id="WP_009201672.1">
    <property type="nucleotide sequence ID" value="NZ_ACJX03000001.1"/>
</dbReference>
<name>A0A0T5XB91_9BACT</name>
<feature type="transmembrane region" description="Helical" evidence="10">
    <location>
        <begin position="145"/>
        <end position="167"/>
    </location>
</feature>
<evidence type="ECO:0000256" key="2">
    <source>
        <dbReference type="ARBA" id="ARBA00009772"/>
    </source>
</evidence>
<evidence type="ECO:0000256" key="9">
    <source>
        <dbReference type="NCBIfam" id="TIGR01400"/>
    </source>
</evidence>
<dbReference type="eggNOG" id="COG1684">
    <property type="taxonomic scope" value="Bacteria"/>
</dbReference>
<keyword evidence="4 10" id="KW-1003">Cell membrane</keyword>
<dbReference type="PRINTS" id="PR00953">
    <property type="entry name" value="TYPE3IMRPROT"/>
</dbReference>
<dbReference type="STRING" id="592015.HMPREF1705_02862"/>
<dbReference type="AlphaFoldDB" id="A0A0T5XB91"/>
<comment type="function">
    <text evidence="1 10">Role in flagellar biosynthesis.</text>
</comment>
<evidence type="ECO:0000256" key="3">
    <source>
        <dbReference type="ARBA" id="ARBA00021717"/>
    </source>
</evidence>
<keyword evidence="11" id="KW-0282">Flagellum</keyword>
<comment type="caution">
    <text evidence="11">The sequence shown here is derived from an EMBL/GenBank/DDBJ whole genome shotgun (WGS) entry which is preliminary data.</text>
</comment>
<reference evidence="12" key="1">
    <citation type="submission" date="2012-09" db="EMBL/GenBank/DDBJ databases">
        <authorList>
            <person name="Weinstock G."/>
            <person name="Sodergren E."/>
            <person name="Clifton S."/>
            <person name="Fulton L."/>
            <person name="Fulton B."/>
            <person name="Courtney L."/>
            <person name="Fronick C."/>
            <person name="Harrison M."/>
            <person name="Strong C."/>
            <person name="Farmer C."/>
            <person name="Delehaunty K."/>
            <person name="Markovic C."/>
            <person name="Hall O."/>
            <person name="Minx P."/>
            <person name="Tomlinson C."/>
            <person name="Mitreva M."/>
            <person name="Nelson J."/>
            <person name="Hou S."/>
            <person name="Wollam A."/>
            <person name="Pepin K.H."/>
            <person name="Johnson M."/>
            <person name="Bhonagiri V."/>
            <person name="Nash W.E."/>
            <person name="Suruliraj S."/>
            <person name="Warren W."/>
            <person name="Chinwalla A."/>
            <person name="Mardis E.R."/>
            <person name="Wilson R.K."/>
        </authorList>
    </citation>
    <scope>NUCLEOTIDE SEQUENCE [LARGE SCALE GENOMIC DNA]</scope>
    <source>
        <strain evidence="12">OS1</strain>
    </source>
</reference>
<keyword evidence="11" id="KW-0966">Cell projection</keyword>
<keyword evidence="11" id="KW-0969">Cilium</keyword>
<keyword evidence="12" id="KW-1185">Reference proteome</keyword>
<dbReference type="GO" id="GO:0006605">
    <property type="term" value="P:protein targeting"/>
    <property type="evidence" value="ECO:0007669"/>
    <property type="project" value="UniProtKB-UniRule"/>
</dbReference>
<organism evidence="11 12">
    <name type="scientific">Acetomicrobium hydrogeniformans ATCC BAA-1850</name>
    <dbReference type="NCBI Taxonomy" id="592015"/>
    <lineage>
        <taxon>Bacteria</taxon>
        <taxon>Thermotogati</taxon>
        <taxon>Synergistota</taxon>
        <taxon>Synergistia</taxon>
        <taxon>Synergistales</taxon>
        <taxon>Acetomicrobiaceae</taxon>
        <taxon>Acetomicrobium</taxon>
    </lineage>
</organism>
<evidence type="ECO:0000256" key="6">
    <source>
        <dbReference type="ARBA" id="ARBA00022989"/>
    </source>
</evidence>
<dbReference type="PANTHER" id="PTHR30065">
    <property type="entry name" value="FLAGELLAR BIOSYNTHETIC PROTEIN FLIR"/>
    <property type="match status" value="1"/>
</dbReference>
<sequence>MTFENSFVQYFTLILLVSLRFLGMTIAAPSFAPPSYPVPVKFMFALVLALALSPLLEYPQGLFQGSFIALILVGLREFCIGLGIGFFASLPLYAFQLAGGFSGINMGFGMVNILDPFSETQISLLGQLKFMLALWFYFKWNGHILLFRCLVHSFKLLPFGIWGWSWSNGSITGEWLVELFYLAIKISLPFLGAMLLADIGLGFVARTVPQMNVFVLGFSIKILLGMLVLMFMVPLLVDILKVEIEKAIVLALEGVYLWR</sequence>
<dbReference type="PANTHER" id="PTHR30065:SF1">
    <property type="entry name" value="SURFACE PRESENTATION OF ANTIGENS PROTEIN SPAR"/>
    <property type="match status" value="1"/>
</dbReference>
<gene>
    <name evidence="11" type="ORF">HMPREF1705_02862</name>
</gene>
<evidence type="ECO:0000256" key="4">
    <source>
        <dbReference type="ARBA" id="ARBA00022475"/>
    </source>
</evidence>
<feature type="transmembrane region" description="Helical" evidence="10">
    <location>
        <begin position="213"/>
        <end position="237"/>
    </location>
</feature>
<dbReference type="GO" id="GO:0005886">
    <property type="term" value="C:plasma membrane"/>
    <property type="evidence" value="ECO:0007669"/>
    <property type="project" value="UniProtKB-SubCell"/>
</dbReference>
<keyword evidence="7 10" id="KW-0472">Membrane</keyword>
<feature type="transmembrane region" description="Helical" evidence="10">
    <location>
        <begin position="179"/>
        <end position="201"/>
    </location>
</feature>
<dbReference type="OrthoDB" id="9807748at2"/>
<dbReference type="Proteomes" id="UP000005273">
    <property type="component" value="Unassembled WGS sequence"/>
</dbReference>
<dbReference type="EMBL" id="ACJX03000001">
    <property type="protein sequence ID" value="KRT35624.1"/>
    <property type="molecule type" value="Genomic_DNA"/>
</dbReference>
<feature type="transmembrane region" description="Helical" evidence="10">
    <location>
        <begin position="6"/>
        <end position="26"/>
    </location>
</feature>
<comment type="subcellular location">
    <subcellularLocation>
        <location evidence="10">Cell membrane</location>
        <topology evidence="10">Multi-pass membrane protein</topology>
    </subcellularLocation>
    <subcellularLocation>
        <location evidence="10">Bacterial flagellum basal body</location>
    </subcellularLocation>
</comment>
<feature type="transmembrane region" description="Helical" evidence="10">
    <location>
        <begin position="120"/>
        <end position="138"/>
    </location>
</feature>
<dbReference type="GO" id="GO:0044780">
    <property type="term" value="P:bacterial-type flagellum assembly"/>
    <property type="evidence" value="ECO:0007669"/>
    <property type="project" value="UniProtKB-UniRule"/>
</dbReference>
<dbReference type="InterPro" id="IPR002010">
    <property type="entry name" value="T3SS_IM_R"/>
</dbReference>
<evidence type="ECO:0000256" key="1">
    <source>
        <dbReference type="ARBA" id="ARBA00002578"/>
    </source>
</evidence>
<evidence type="ECO:0000313" key="12">
    <source>
        <dbReference type="Proteomes" id="UP000005273"/>
    </source>
</evidence>